<feature type="transmembrane region" description="Helical" evidence="1">
    <location>
        <begin position="20"/>
        <end position="42"/>
    </location>
</feature>
<comment type="caution">
    <text evidence="2">The sequence shown here is derived from an EMBL/GenBank/DDBJ whole genome shotgun (WGS) entry which is preliminary data.</text>
</comment>
<dbReference type="AlphaFoldDB" id="A0A9J6RMK9"/>
<sequence length="65" mass="7326">MLMGQALLGLIRHPWGFSFFIFVNLFLSAFSALLGGFIFFVCPQIAPQFGRPLGRPQGEKMQKHI</sequence>
<evidence type="ECO:0000256" key="1">
    <source>
        <dbReference type="SAM" id="Phobius"/>
    </source>
</evidence>
<keyword evidence="1" id="KW-0812">Transmembrane</keyword>
<keyword evidence="1" id="KW-1133">Transmembrane helix</keyword>
<reference evidence="2 3" key="1">
    <citation type="submission" date="2022-12" db="EMBL/GenBank/DDBJ databases">
        <title>Dasania phycosphaerae sp. nov., isolated from particulate material of the south coast of Korea.</title>
        <authorList>
            <person name="Jiang Y."/>
        </authorList>
    </citation>
    <scope>NUCLEOTIDE SEQUENCE [LARGE SCALE GENOMIC DNA]</scope>
    <source>
        <strain evidence="2 3">GY-19</strain>
    </source>
</reference>
<keyword evidence="1" id="KW-0472">Membrane</keyword>
<name>A0A9J6RMK9_9GAMM</name>
<dbReference type="RefSeq" id="WP_258331370.1">
    <property type="nucleotide sequence ID" value="NZ_JAPTGG010000006.1"/>
</dbReference>
<keyword evidence="3" id="KW-1185">Reference proteome</keyword>
<dbReference type="EMBL" id="JAPTGG010000006">
    <property type="protein sequence ID" value="MCZ0865221.1"/>
    <property type="molecule type" value="Genomic_DNA"/>
</dbReference>
<protein>
    <submittedName>
        <fullName evidence="2">Uncharacterized protein</fullName>
    </submittedName>
</protein>
<evidence type="ECO:0000313" key="2">
    <source>
        <dbReference type="EMBL" id="MCZ0865221.1"/>
    </source>
</evidence>
<organism evidence="2 3">
    <name type="scientific">Dasania phycosphaerae</name>
    <dbReference type="NCBI Taxonomy" id="2950436"/>
    <lineage>
        <taxon>Bacteria</taxon>
        <taxon>Pseudomonadati</taxon>
        <taxon>Pseudomonadota</taxon>
        <taxon>Gammaproteobacteria</taxon>
        <taxon>Cellvibrionales</taxon>
        <taxon>Spongiibacteraceae</taxon>
        <taxon>Dasania</taxon>
    </lineage>
</organism>
<evidence type="ECO:0000313" key="3">
    <source>
        <dbReference type="Proteomes" id="UP001069090"/>
    </source>
</evidence>
<accession>A0A9J6RMK9</accession>
<dbReference type="Proteomes" id="UP001069090">
    <property type="component" value="Unassembled WGS sequence"/>
</dbReference>
<proteinExistence type="predicted"/>
<gene>
    <name evidence="2" type="ORF">O0V09_08425</name>
</gene>